<accession>Q8S7B4</accession>
<feature type="region of interest" description="Disordered" evidence="1">
    <location>
        <begin position="361"/>
        <end position="439"/>
    </location>
</feature>
<dbReference type="Proteomes" id="UP000000763">
    <property type="component" value="Chromosome 10"/>
</dbReference>
<name>Q8S7B4_ORYSJ</name>
<feature type="compositionally biased region" description="Basic and acidic residues" evidence="1">
    <location>
        <begin position="426"/>
        <end position="439"/>
    </location>
</feature>
<gene>
    <name evidence="2" type="primary">OSJNBa0015I18.9</name>
</gene>
<evidence type="ECO:0000313" key="3">
    <source>
        <dbReference type="Proteomes" id="UP000000763"/>
    </source>
</evidence>
<feature type="compositionally biased region" description="Basic and acidic residues" evidence="1">
    <location>
        <begin position="291"/>
        <end position="305"/>
    </location>
</feature>
<feature type="compositionally biased region" description="Low complexity" evidence="1">
    <location>
        <begin position="133"/>
        <end position="142"/>
    </location>
</feature>
<evidence type="ECO:0000256" key="1">
    <source>
        <dbReference type="SAM" id="MobiDB-lite"/>
    </source>
</evidence>
<organism evidence="2 3">
    <name type="scientific">Oryza sativa subsp. japonica</name>
    <name type="common">Rice</name>
    <dbReference type="NCBI Taxonomy" id="39947"/>
    <lineage>
        <taxon>Eukaryota</taxon>
        <taxon>Viridiplantae</taxon>
        <taxon>Streptophyta</taxon>
        <taxon>Embryophyta</taxon>
        <taxon>Tracheophyta</taxon>
        <taxon>Spermatophyta</taxon>
        <taxon>Magnoliopsida</taxon>
        <taxon>Liliopsida</taxon>
        <taxon>Poales</taxon>
        <taxon>Poaceae</taxon>
        <taxon>BOP clade</taxon>
        <taxon>Oryzoideae</taxon>
        <taxon>Oryzeae</taxon>
        <taxon>Oryzinae</taxon>
        <taxon>Oryza</taxon>
        <taxon>Oryza sativa</taxon>
    </lineage>
</organism>
<dbReference type="AlphaFoldDB" id="Q8S7B4"/>
<feature type="compositionally biased region" description="Gly residues" evidence="1">
    <location>
        <begin position="78"/>
        <end position="87"/>
    </location>
</feature>
<dbReference type="EMBL" id="AC090482">
    <property type="protein sequence ID" value="AAM00980.1"/>
    <property type="molecule type" value="Genomic_DNA"/>
</dbReference>
<proteinExistence type="predicted"/>
<feature type="region of interest" description="Disordered" evidence="1">
    <location>
        <begin position="1"/>
        <end position="199"/>
    </location>
</feature>
<sequence>MRGGAGKRAPPVGDSRVAGAPWTESTHALVRGRTTWQTPGGHDGRLAEVAPTWRHRGTDSGGTGRPRGRPNGPDRPEGGSGGHGRAGAGSPVGRPGATAHGPMVAGDDHRRDSTRGGRRKEGKGRGDGGGPHRGAPATEGAAAEGGGSPRGAATEGAAALHGAKTTAAIRRSPTKVEERPGAAVARCRSRQSGGGARVHGGIGASGVDLRSGPVAGMRHGAAALWEAAARPGEVGIAGGERLETEGRAAARFSRWGGVEAGARHGEAKPTAHTARRGGGWGGGKKRPVNSGERRLLGLARGERARAPGARESWGNGRGDHGDRFYWLGAVGSWPRRAESTGNGLRSGLRRRGRSGVVRRRFWRGKVGEESGGGGATRSRGQGERAGGGGGGIGGDVGRPWRRFRLREPEVRDGPDRWDPRVPPVGERGRERPAGEAKQT</sequence>
<reference evidence="3" key="2">
    <citation type="journal article" date="2008" name="Nucleic Acids Res.">
        <title>The rice annotation project database (RAP-DB): 2008 update.</title>
        <authorList>
            <consortium name="The rice annotation project (RAP)"/>
        </authorList>
    </citation>
    <scope>GENOME REANNOTATION</scope>
    <source>
        <strain evidence="3">cv. Nipponbare</strain>
    </source>
</reference>
<feature type="compositionally biased region" description="Low complexity" evidence="1">
    <location>
        <begin position="150"/>
        <end position="168"/>
    </location>
</feature>
<feature type="compositionally biased region" description="Basic and acidic residues" evidence="1">
    <location>
        <begin position="405"/>
        <end position="419"/>
    </location>
</feature>
<feature type="compositionally biased region" description="Gly residues" evidence="1">
    <location>
        <begin position="383"/>
        <end position="396"/>
    </location>
</feature>
<feature type="region of interest" description="Disordered" evidence="1">
    <location>
        <begin position="334"/>
        <end position="353"/>
    </location>
</feature>
<protein>
    <submittedName>
        <fullName evidence="2">Uncharacterized protein</fullName>
    </submittedName>
</protein>
<evidence type="ECO:0000313" key="2">
    <source>
        <dbReference type="EMBL" id="AAM00980.1"/>
    </source>
</evidence>
<reference evidence="3" key="1">
    <citation type="journal article" date="2005" name="Nature">
        <title>The map-based sequence of the rice genome.</title>
        <authorList>
            <consortium name="International rice genome sequencing project (IRGSP)"/>
            <person name="Matsumoto T."/>
            <person name="Wu J."/>
            <person name="Kanamori H."/>
            <person name="Katayose Y."/>
            <person name="Fujisawa M."/>
            <person name="Namiki N."/>
            <person name="Mizuno H."/>
            <person name="Yamamoto K."/>
            <person name="Antonio B.A."/>
            <person name="Baba T."/>
            <person name="Sakata K."/>
            <person name="Nagamura Y."/>
            <person name="Aoki H."/>
            <person name="Arikawa K."/>
            <person name="Arita K."/>
            <person name="Bito T."/>
            <person name="Chiden Y."/>
            <person name="Fujitsuka N."/>
            <person name="Fukunaka R."/>
            <person name="Hamada M."/>
            <person name="Harada C."/>
            <person name="Hayashi A."/>
            <person name="Hijishita S."/>
            <person name="Honda M."/>
            <person name="Hosokawa S."/>
            <person name="Ichikawa Y."/>
            <person name="Idonuma A."/>
            <person name="Iijima M."/>
            <person name="Ikeda M."/>
            <person name="Ikeno M."/>
            <person name="Ito K."/>
            <person name="Ito S."/>
            <person name="Ito T."/>
            <person name="Ito Y."/>
            <person name="Ito Y."/>
            <person name="Iwabuchi A."/>
            <person name="Kamiya K."/>
            <person name="Karasawa W."/>
            <person name="Kurita K."/>
            <person name="Katagiri S."/>
            <person name="Kikuta A."/>
            <person name="Kobayashi H."/>
            <person name="Kobayashi N."/>
            <person name="Machita K."/>
            <person name="Maehara T."/>
            <person name="Masukawa M."/>
            <person name="Mizubayashi T."/>
            <person name="Mukai Y."/>
            <person name="Nagasaki H."/>
            <person name="Nagata Y."/>
            <person name="Naito S."/>
            <person name="Nakashima M."/>
            <person name="Nakama Y."/>
            <person name="Nakamichi Y."/>
            <person name="Nakamura M."/>
            <person name="Meguro A."/>
            <person name="Negishi M."/>
            <person name="Ohta I."/>
            <person name="Ohta T."/>
            <person name="Okamoto M."/>
            <person name="Ono N."/>
            <person name="Saji S."/>
            <person name="Sakaguchi M."/>
            <person name="Sakai K."/>
            <person name="Shibata M."/>
            <person name="Shimokawa T."/>
            <person name="Song J."/>
            <person name="Takazaki Y."/>
            <person name="Terasawa K."/>
            <person name="Tsugane M."/>
            <person name="Tsuji K."/>
            <person name="Ueda S."/>
            <person name="Waki K."/>
            <person name="Yamagata H."/>
            <person name="Yamamoto M."/>
            <person name="Yamamoto S."/>
            <person name="Yamane H."/>
            <person name="Yoshiki S."/>
            <person name="Yoshihara R."/>
            <person name="Yukawa K."/>
            <person name="Zhong H."/>
            <person name="Yano M."/>
            <person name="Yuan Q."/>
            <person name="Ouyang S."/>
            <person name="Liu J."/>
            <person name="Jones K.M."/>
            <person name="Gansberger K."/>
            <person name="Moffat K."/>
            <person name="Hill J."/>
            <person name="Bera J."/>
            <person name="Fadrosh D."/>
            <person name="Jin S."/>
            <person name="Johri S."/>
            <person name="Kim M."/>
            <person name="Overton L."/>
            <person name="Reardon M."/>
            <person name="Tsitrin T."/>
            <person name="Vuong H."/>
            <person name="Weaver B."/>
            <person name="Ciecko A."/>
            <person name="Tallon L."/>
            <person name="Jackson J."/>
            <person name="Pai G."/>
            <person name="Aken S.V."/>
            <person name="Utterback T."/>
            <person name="Reidmuller S."/>
            <person name="Feldblyum T."/>
            <person name="Hsiao J."/>
            <person name="Zismann V."/>
            <person name="Iobst S."/>
            <person name="de Vazeille A.R."/>
            <person name="Buell C.R."/>
            <person name="Ying K."/>
            <person name="Li Y."/>
            <person name="Lu T."/>
            <person name="Huang Y."/>
            <person name="Zhao Q."/>
            <person name="Feng Q."/>
            <person name="Zhang L."/>
            <person name="Zhu J."/>
            <person name="Weng Q."/>
            <person name="Mu J."/>
            <person name="Lu Y."/>
            <person name="Fan D."/>
            <person name="Liu Y."/>
            <person name="Guan J."/>
            <person name="Zhang Y."/>
            <person name="Yu S."/>
            <person name="Liu X."/>
            <person name="Zhang Y."/>
            <person name="Hong G."/>
            <person name="Han B."/>
            <person name="Choisne N."/>
            <person name="Demange N."/>
            <person name="Orjeda G."/>
            <person name="Samain S."/>
            <person name="Cattolico L."/>
            <person name="Pelletier E."/>
            <person name="Couloux A."/>
            <person name="Segurens B."/>
            <person name="Wincker P."/>
            <person name="D'Hont A."/>
            <person name="Scarpelli C."/>
            <person name="Weissenbach J."/>
            <person name="Salanoubat M."/>
            <person name="Quetier F."/>
            <person name="Yu Y."/>
            <person name="Kim H.R."/>
            <person name="Rambo T."/>
            <person name="Currie J."/>
            <person name="Collura K."/>
            <person name="Luo M."/>
            <person name="Yang T."/>
            <person name="Ammiraju J.S.S."/>
            <person name="Engler F."/>
            <person name="Soderlund C."/>
            <person name="Wing R.A."/>
            <person name="Palmer L.E."/>
            <person name="de la Bastide M."/>
            <person name="Spiegel L."/>
            <person name="Nascimento L."/>
            <person name="Zutavern T."/>
            <person name="O'Shaughnessy A."/>
            <person name="Dike S."/>
            <person name="Dedhia N."/>
            <person name="Preston R."/>
            <person name="Balija V."/>
            <person name="McCombie W.R."/>
            <person name="Chow T."/>
            <person name="Chen H."/>
            <person name="Chung M."/>
            <person name="Chen C."/>
            <person name="Shaw J."/>
            <person name="Wu H."/>
            <person name="Hsiao K."/>
            <person name="Chao Y."/>
            <person name="Chu M."/>
            <person name="Cheng C."/>
            <person name="Hour A."/>
            <person name="Lee P."/>
            <person name="Lin S."/>
            <person name="Lin Y."/>
            <person name="Liou J."/>
            <person name="Liu S."/>
            <person name="Hsing Y."/>
            <person name="Raghuvanshi S."/>
            <person name="Mohanty A."/>
            <person name="Bharti A.K."/>
            <person name="Gaur A."/>
            <person name="Gupta V."/>
            <person name="Kumar D."/>
            <person name="Ravi V."/>
            <person name="Vij S."/>
            <person name="Kapur A."/>
            <person name="Khurana P."/>
            <person name="Khurana P."/>
            <person name="Khurana J.P."/>
            <person name="Tyagi A.K."/>
            <person name="Gaikwad K."/>
            <person name="Singh A."/>
            <person name="Dalal V."/>
            <person name="Srivastava S."/>
            <person name="Dixit A."/>
            <person name="Pal A.K."/>
            <person name="Ghazi I.A."/>
            <person name="Yadav M."/>
            <person name="Pandit A."/>
            <person name="Bhargava A."/>
            <person name="Sureshbabu K."/>
            <person name="Batra K."/>
            <person name="Sharma T.R."/>
            <person name="Mohapatra T."/>
            <person name="Singh N.K."/>
            <person name="Messing J."/>
            <person name="Nelson A.B."/>
            <person name="Fuks G."/>
            <person name="Kavchok S."/>
            <person name="Keizer G."/>
            <person name="Linton E."/>
            <person name="Llaca V."/>
            <person name="Song R."/>
            <person name="Tanyolac B."/>
            <person name="Young S."/>
            <person name="Ho-Il K."/>
            <person name="Hahn J.H."/>
            <person name="Sangsakoo G."/>
            <person name="Vanavichit A."/>
            <person name="de Mattos Luiz.A.T."/>
            <person name="Zimmer P.D."/>
            <person name="Malone G."/>
            <person name="Dellagostin O."/>
            <person name="de Oliveira A.C."/>
            <person name="Bevan M."/>
            <person name="Bancroft I."/>
            <person name="Minx P."/>
            <person name="Cordum H."/>
            <person name="Wilson R."/>
            <person name="Cheng Z."/>
            <person name="Jin W."/>
            <person name="Jiang J."/>
            <person name="Leong S.A."/>
            <person name="Iwama H."/>
            <person name="Gojobori T."/>
            <person name="Itoh T."/>
            <person name="Niimura Y."/>
            <person name="Fujii Y."/>
            <person name="Habara T."/>
            <person name="Sakai H."/>
            <person name="Sato Y."/>
            <person name="Wilson G."/>
            <person name="Kumar K."/>
            <person name="McCouch S."/>
            <person name="Juretic N."/>
            <person name="Hoen D."/>
            <person name="Wright S."/>
            <person name="Bruskiewich R."/>
            <person name="Bureau T."/>
            <person name="Miyao A."/>
            <person name="Hirochika H."/>
            <person name="Nishikawa T."/>
            <person name="Kadowaki K."/>
            <person name="Sugiura M."/>
            <person name="Burr B."/>
            <person name="Sasaki T."/>
        </authorList>
    </citation>
    <scope>NUCLEOTIDE SEQUENCE [LARGE SCALE GENOMIC DNA]</scope>
    <source>
        <strain evidence="3">cv. Nipponbare</strain>
    </source>
</reference>
<feature type="compositionally biased region" description="Basic and acidic residues" evidence="1">
    <location>
        <begin position="106"/>
        <end position="115"/>
    </location>
</feature>
<feature type="region of interest" description="Disordered" evidence="1">
    <location>
        <begin position="261"/>
        <end position="317"/>
    </location>
</feature>